<dbReference type="EMBL" id="JAPFFF010000003">
    <property type="protein sequence ID" value="KAK8893228.1"/>
    <property type="molecule type" value="Genomic_DNA"/>
</dbReference>
<organism evidence="2 3">
    <name type="scientific">Tritrichomonas musculus</name>
    <dbReference type="NCBI Taxonomy" id="1915356"/>
    <lineage>
        <taxon>Eukaryota</taxon>
        <taxon>Metamonada</taxon>
        <taxon>Parabasalia</taxon>
        <taxon>Tritrichomonadida</taxon>
        <taxon>Tritrichomonadidae</taxon>
        <taxon>Tritrichomonas</taxon>
    </lineage>
</organism>
<sequence>MDILELKQNITEQGRKMKQTHLIWICLKKVDENKELFLSIGIGWVNDYQFLFNSTVFGVFSNRPINTLNHNFESHGFHYQKLNCKLKKKVCEIYSLTDLPNQKGWVLRWCEGFTRFTNEKEALKWKYYDLKKKMKKKIKEISSDKEKVLEVDSIMNFKNDDVINNDYAIKDEFFVSCPKQLQSYTSIEFNNDYIINENPDVFMSIDRPVQYSSFYNEFC</sequence>
<dbReference type="Gene3D" id="1.10.10.10">
    <property type="entry name" value="Winged helix-like DNA-binding domain superfamily/Winged helix DNA-binding domain"/>
    <property type="match status" value="1"/>
</dbReference>
<proteinExistence type="predicted"/>
<dbReference type="Pfam" id="PF10416">
    <property type="entry name" value="IBD"/>
    <property type="match status" value="1"/>
</dbReference>
<reference evidence="2 3" key="1">
    <citation type="submission" date="2024-04" db="EMBL/GenBank/DDBJ databases">
        <title>Tritrichomonas musculus Genome.</title>
        <authorList>
            <person name="Alves-Ferreira E."/>
            <person name="Grigg M."/>
            <person name="Lorenzi H."/>
            <person name="Galac M."/>
        </authorList>
    </citation>
    <scope>NUCLEOTIDE SEQUENCE [LARGE SCALE GENOMIC DNA]</scope>
    <source>
        <strain evidence="2 3">EAF2021</strain>
    </source>
</reference>
<evidence type="ECO:0000313" key="3">
    <source>
        <dbReference type="Proteomes" id="UP001470230"/>
    </source>
</evidence>
<accession>A0ABR2KPZ6</accession>
<feature type="domain" description="Initiator binding" evidence="1">
    <location>
        <begin position="9"/>
        <end position="95"/>
    </location>
</feature>
<evidence type="ECO:0000313" key="2">
    <source>
        <dbReference type="EMBL" id="KAK8893228.1"/>
    </source>
</evidence>
<keyword evidence="3" id="KW-1185">Reference proteome</keyword>
<dbReference type="Proteomes" id="UP001470230">
    <property type="component" value="Unassembled WGS sequence"/>
</dbReference>
<dbReference type="InterPro" id="IPR036388">
    <property type="entry name" value="WH-like_DNA-bd_sf"/>
</dbReference>
<gene>
    <name evidence="2" type="ORF">M9Y10_021645</name>
</gene>
<comment type="caution">
    <text evidence="2">The sequence shown here is derived from an EMBL/GenBank/DDBJ whole genome shotgun (WGS) entry which is preliminary data.</text>
</comment>
<protein>
    <recommendedName>
        <fullName evidence="1">Initiator binding domain-containing protein</fullName>
    </recommendedName>
</protein>
<name>A0ABR2KPZ6_9EUKA</name>
<evidence type="ECO:0000259" key="1">
    <source>
        <dbReference type="Pfam" id="PF10416"/>
    </source>
</evidence>
<dbReference type="InterPro" id="IPR018845">
    <property type="entry name" value="Initiator-bd"/>
</dbReference>